<reference evidence="2 3" key="1">
    <citation type="journal article" date="2012" name="Science">
        <title>The Paleozoic origin of enzymatic lignin decomposition reconstructed from 31 fungal genomes.</title>
        <authorList>
            <person name="Floudas D."/>
            <person name="Binder M."/>
            <person name="Riley R."/>
            <person name="Barry K."/>
            <person name="Blanchette R.A."/>
            <person name="Henrissat B."/>
            <person name="Martinez A.T."/>
            <person name="Otillar R."/>
            <person name="Spatafora J.W."/>
            <person name="Yadav J.S."/>
            <person name="Aerts A."/>
            <person name="Benoit I."/>
            <person name="Boyd A."/>
            <person name="Carlson A."/>
            <person name="Copeland A."/>
            <person name="Coutinho P.M."/>
            <person name="de Vries R.P."/>
            <person name="Ferreira P."/>
            <person name="Findley K."/>
            <person name="Foster B."/>
            <person name="Gaskell J."/>
            <person name="Glotzer D."/>
            <person name="Gorecki P."/>
            <person name="Heitman J."/>
            <person name="Hesse C."/>
            <person name="Hori C."/>
            <person name="Igarashi K."/>
            <person name="Jurgens J.A."/>
            <person name="Kallen N."/>
            <person name="Kersten P."/>
            <person name="Kohler A."/>
            <person name="Kuees U."/>
            <person name="Kumar T.K.A."/>
            <person name="Kuo A."/>
            <person name="LaButti K."/>
            <person name="Larrondo L.F."/>
            <person name="Lindquist E."/>
            <person name="Ling A."/>
            <person name="Lombard V."/>
            <person name="Lucas S."/>
            <person name="Lundell T."/>
            <person name="Martin R."/>
            <person name="McLaughlin D.J."/>
            <person name="Morgenstern I."/>
            <person name="Morin E."/>
            <person name="Murat C."/>
            <person name="Nagy L.G."/>
            <person name="Nolan M."/>
            <person name="Ohm R.A."/>
            <person name="Patyshakuliyeva A."/>
            <person name="Rokas A."/>
            <person name="Ruiz-Duenas F.J."/>
            <person name="Sabat G."/>
            <person name="Salamov A."/>
            <person name="Samejima M."/>
            <person name="Schmutz J."/>
            <person name="Slot J.C."/>
            <person name="St John F."/>
            <person name="Stenlid J."/>
            <person name="Sun H."/>
            <person name="Sun S."/>
            <person name="Syed K."/>
            <person name="Tsang A."/>
            <person name="Wiebenga A."/>
            <person name="Young D."/>
            <person name="Pisabarro A."/>
            <person name="Eastwood D.C."/>
            <person name="Martin F."/>
            <person name="Cullen D."/>
            <person name="Grigoriev I.V."/>
            <person name="Hibbett D.S."/>
        </authorList>
    </citation>
    <scope>NUCLEOTIDE SEQUENCE</scope>
    <source>
        <strain evidence="3">FP-58527</strain>
    </source>
</reference>
<gene>
    <name evidence="2" type="ORF">FOMPIDRAFT_1052568</name>
</gene>
<protein>
    <submittedName>
        <fullName evidence="2">Uncharacterized protein</fullName>
    </submittedName>
</protein>
<evidence type="ECO:0000313" key="2">
    <source>
        <dbReference type="EMBL" id="EPS97353.1"/>
    </source>
</evidence>
<evidence type="ECO:0000313" key="3">
    <source>
        <dbReference type="Proteomes" id="UP000015241"/>
    </source>
</evidence>
<feature type="region of interest" description="Disordered" evidence="1">
    <location>
        <begin position="33"/>
        <end position="69"/>
    </location>
</feature>
<organism evidence="2 3">
    <name type="scientific">Fomitopsis schrenkii</name>
    <name type="common">Brown rot fungus</name>
    <dbReference type="NCBI Taxonomy" id="2126942"/>
    <lineage>
        <taxon>Eukaryota</taxon>
        <taxon>Fungi</taxon>
        <taxon>Dikarya</taxon>
        <taxon>Basidiomycota</taxon>
        <taxon>Agaricomycotina</taxon>
        <taxon>Agaricomycetes</taxon>
        <taxon>Polyporales</taxon>
        <taxon>Fomitopsis</taxon>
    </lineage>
</organism>
<dbReference type="EMBL" id="KE504177">
    <property type="protein sequence ID" value="EPS97353.1"/>
    <property type="molecule type" value="Genomic_DNA"/>
</dbReference>
<dbReference type="InParanoid" id="S8E1T1"/>
<evidence type="ECO:0000256" key="1">
    <source>
        <dbReference type="SAM" id="MobiDB-lite"/>
    </source>
</evidence>
<sequence length="230" mass="24517">MCRPIDPGASLRPSSKVSVALPVRPAFSASSLSASLSSPSIPRSSDVRHLTSFPTDVHPPLSQASPDVPGPLGSTIVPSASLLAAFTPLRLLVRARVGPPPSPTSGHRELALSLAPSISDSSTRLAVVIVSAGRPALIIFPQSPLFDSLALLSRWLFALRLALATCCRLVPLRGSTGTNLVAQYVTILVQLVSELDHVDHSPEFGQYLELLLSNYYWSLYAFSDQPKISM</sequence>
<dbReference type="HOGENOM" id="CLU_1204797_0_0_1"/>
<dbReference type="AlphaFoldDB" id="S8E1T1"/>
<feature type="compositionally biased region" description="Low complexity" evidence="1">
    <location>
        <begin position="33"/>
        <end position="44"/>
    </location>
</feature>
<keyword evidence="3" id="KW-1185">Reference proteome</keyword>
<dbReference type="Proteomes" id="UP000015241">
    <property type="component" value="Unassembled WGS sequence"/>
</dbReference>
<accession>S8E1T1</accession>
<name>S8E1T1_FOMSC</name>
<proteinExistence type="predicted"/>